<dbReference type="InterPro" id="IPR016130">
    <property type="entry name" value="Tyr_Pase_AS"/>
</dbReference>
<protein>
    <recommendedName>
        <fullName evidence="1">Myotubularin phosphatase domain-containing protein</fullName>
    </recommendedName>
</protein>
<dbReference type="InterPro" id="IPR029021">
    <property type="entry name" value="Prot-tyrosine_phosphatase-like"/>
</dbReference>
<dbReference type="PANTHER" id="PTHR10807:SF128">
    <property type="entry name" value="PHOSPHATIDYLINOSITOL-3,5-BISPHOSPHATE 3-PHOSPHATASE"/>
    <property type="match status" value="1"/>
</dbReference>
<feature type="domain" description="Myotubularin phosphatase" evidence="1">
    <location>
        <begin position="182"/>
        <end position="545"/>
    </location>
</feature>
<evidence type="ECO:0000313" key="2">
    <source>
        <dbReference type="EMBL" id="GAB1226503.1"/>
    </source>
</evidence>
<accession>A0ABQ0DUQ7</accession>
<organism evidence="2 3">
    <name type="scientific">Entamoeba nuttalli</name>
    <dbReference type="NCBI Taxonomy" id="412467"/>
    <lineage>
        <taxon>Eukaryota</taxon>
        <taxon>Amoebozoa</taxon>
        <taxon>Evosea</taxon>
        <taxon>Archamoebae</taxon>
        <taxon>Mastigamoebida</taxon>
        <taxon>Entamoebidae</taxon>
        <taxon>Entamoeba</taxon>
    </lineage>
</organism>
<dbReference type="CDD" id="cd14507">
    <property type="entry name" value="PTP-MTM-like"/>
    <property type="match status" value="1"/>
</dbReference>
<dbReference type="InterPro" id="IPR030564">
    <property type="entry name" value="Myotubularin"/>
</dbReference>
<name>A0ABQ0DUQ7_9EUKA</name>
<dbReference type="Gene3D" id="3.90.190.10">
    <property type="entry name" value="Protein tyrosine phosphatase superfamily"/>
    <property type="match status" value="1"/>
</dbReference>
<dbReference type="SUPFAM" id="SSF52799">
    <property type="entry name" value="(Phosphotyrosine protein) phosphatases II"/>
    <property type="match status" value="1"/>
</dbReference>
<evidence type="ECO:0000313" key="3">
    <source>
        <dbReference type="Proteomes" id="UP001628156"/>
    </source>
</evidence>
<dbReference type="InterPro" id="IPR010569">
    <property type="entry name" value="Myotubularin-like_Pase_dom"/>
</dbReference>
<dbReference type="PANTHER" id="PTHR10807">
    <property type="entry name" value="MYOTUBULARIN-RELATED"/>
    <property type="match status" value="1"/>
</dbReference>
<keyword evidence="3" id="KW-1185">Reference proteome</keyword>
<dbReference type="PROSITE" id="PS00383">
    <property type="entry name" value="TYR_PHOSPHATASE_1"/>
    <property type="match status" value="1"/>
</dbReference>
<proteinExistence type="predicted"/>
<reference evidence="2 3" key="1">
    <citation type="journal article" date="2019" name="PLoS Negl. Trop. Dis.">
        <title>Whole genome sequencing of Entamoeba nuttalli reveals mammalian host-related molecular signatures and a novel octapeptide-repeat surface protein.</title>
        <authorList>
            <person name="Tanaka M."/>
            <person name="Makiuchi T."/>
            <person name="Komiyama T."/>
            <person name="Shiina T."/>
            <person name="Osaki K."/>
            <person name="Tachibana H."/>
        </authorList>
    </citation>
    <scope>NUCLEOTIDE SEQUENCE [LARGE SCALE GENOMIC DNA]</scope>
    <source>
        <strain evidence="2 3">P19-061405</strain>
    </source>
</reference>
<dbReference type="Proteomes" id="UP001628156">
    <property type="component" value="Unassembled WGS sequence"/>
</dbReference>
<sequence length="559" mass="65300">MNDPLQFPIDDYYCTETNNFINNSVTRLNSQNNSFEPNQRVQILTKSIEEHFNPSTNYSPSTTVEKTIHLPLLEGEIIKNEHKGFIFEKMHTSIYITNHRLILYFHSTEECMTFPFFCLLKIKTTEHNGVCYTFYFKDCQIITLSAYEPSTPCTSFVQTIRQMIETYCPIDFVMRGVGGKHGWSSYNIYNEFSRLRLEGEWKVCEYNSKYEICNTYPTQLIVPMDIHKSTLMASSEFRTNGRIPVLTWIHPQTRKVLLRSSQPKTGFTGKSDEDVTLLYREGGGSYIQIYDCRDYYSALGNKAFKQAGFESISEYTFCSIEFLNIPNIHRVKEAFNECYDIFLTQDETMSILPIIYKSEWIKYIQILLQSTQTVSNMLENKSVLVHCSDGWDRTSQICSLVELMLDPFYRTISGFAVLIEKDWLSFGHQFQTRSGITHDTTNTSPVFLQFLHCVHVLLKQNPYSFEFNDKLLQFLADELFTFKYGTFAFNCEKDRKEIKANLYSASIWDDVINMTEFINEHFMLSSKPLTLNTSLLCISSWLNYFIRYSQPLISQKTLY</sequence>
<dbReference type="EMBL" id="BAAFRS010000296">
    <property type="protein sequence ID" value="GAB1226503.1"/>
    <property type="molecule type" value="Genomic_DNA"/>
</dbReference>
<evidence type="ECO:0000259" key="1">
    <source>
        <dbReference type="PROSITE" id="PS51339"/>
    </source>
</evidence>
<comment type="caution">
    <text evidence="2">The sequence shown here is derived from an EMBL/GenBank/DDBJ whole genome shotgun (WGS) entry which is preliminary data.</text>
</comment>
<gene>
    <name evidence="2" type="ORF">ENUP19_0296G0033</name>
</gene>
<dbReference type="PROSITE" id="PS51339">
    <property type="entry name" value="PPASE_MYOTUBULARIN"/>
    <property type="match status" value="1"/>
</dbReference>
<dbReference type="Pfam" id="PF06602">
    <property type="entry name" value="Myotub-related"/>
    <property type="match status" value="1"/>
</dbReference>